<feature type="transmembrane region" description="Helical" evidence="1">
    <location>
        <begin position="953"/>
        <end position="972"/>
    </location>
</feature>
<dbReference type="OrthoDB" id="9809409at2"/>
<keyword evidence="3" id="KW-1185">Reference proteome</keyword>
<dbReference type="EMBL" id="BBWV01000001">
    <property type="protein sequence ID" value="GAO41959.1"/>
    <property type="molecule type" value="Genomic_DNA"/>
</dbReference>
<feature type="transmembrane region" description="Helical" evidence="1">
    <location>
        <begin position="1021"/>
        <end position="1050"/>
    </location>
</feature>
<dbReference type="PANTHER" id="PTHR32063:SF0">
    <property type="entry name" value="SWARMING MOTILITY PROTEIN SWRC"/>
    <property type="match status" value="1"/>
</dbReference>
<dbReference type="Gene3D" id="3.30.70.1430">
    <property type="entry name" value="Multidrug efflux transporter AcrB pore domain"/>
    <property type="match status" value="2"/>
</dbReference>
<evidence type="ECO:0000313" key="3">
    <source>
        <dbReference type="Proteomes" id="UP000033121"/>
    </source>
</evidence>
<feature type="transmembrane region" description="Helical" evidence="1">
    <location>
        <begin position="922"/>
        <end position="941"/>
    </location>
</feature>
<dbReference type="SUPFAM" id="SSF82866">
    <property type="entry name" value="Multidrug efflux transporter AcrB transmembrane domain"/>
    <property type="match status" value="2"/>
</dbReference>
<feature type="transmembrane region" description="Helical" evidence="1">
    <location>
        <begin position="392"/>
        <end position="411"/>
    </location>
</feature>
<evidence type="ECO:0000313" key="2">
    <source>
        <dbReference type="EMBL" id="GAO41959.1"/>
    </source>
</evidence>
<feature type="transmembrane region" description="Helical" evidence="1">
    <location>
        <begin position="992"/>
        <end position="1015"/>
    </location>
</feature>
<dbReference type="InterPro" id="IPR001036">
    <property type="entry name" value="Acrflvin-R"/>
</dbReference>
<gene>
    <name evidence="2" type="ORF">FPE01S_01_09720</name>
</gene>
<keyword evidence="1" id="KW-0812">Transmembrane</keyword>
<dbReference type="RefSeq" id="WP_046367730.1">
    <property type="nucleotide sequence ID" value="NZ_BBWV01000001.1"/>
</dbReference>
<feature type="transmembrane region" description="Helical" evidence="1">
    <location>
        <begin position="453"/>
        <end position="475"/>
    </location>
</feature>
<comment type="caution">
    <text evidence="2">The sequence shown here is derived from an EMBL/GenBank/DDBJ whole genome shotgun (WGS) entry which is preliminary data.</text>
</comment>
<accession>A0A0E9MWK4</accession>
<keyword evidence="1" id="KW-0472">Membrane</keyword>
<dbReference type="Proteomes" id="UP000033121">
    <property type="component" value="Unassembled WGS sequence"/>
</dbReference>
<feature type="transmembrane region" description="Helical" evidence="1">
    <location>
        <begin position="524"/>
        <end position="544"/>
    </location>
</feature>
<dbReference type="Gene3D" id="3.30.70.1440">
    <property type="entry name" value="Multidrug efflux transporter AcrB pore domain"/>
    <property type="match status" value="1"/>
</dbReference>
<feature type="transmembrane region" description="Helical" evidence="1">
    <location>
        <begin position="366"/>
        <end position="386"/>
    </location>
</feature>
<feature type="transmembrane region" description="Helical" evidence="1">
    <location>
        <begin position="423"/>
        <end position="441"/>
    </location>
</feature>
<dbReference type="Gene3D" id="3.30.70.1320">
    <property type="entry name" value="Multidrug efflux transporter AcrB pore domain like"/>
    <property type="match status" value="1"/>
</dbReference>
<dbReference type="Gene3D" id="1.20.1640.10">
    <property type="entry name" value="Multidrug efflux transporter AcrB transmembrane domain"/>
    <property type="match status" value="2"/>
</dbReference>
<dbReference type="GO" id="GO:0005886">
    <property type="term" value="C:plasma membrane"/>
    <property type="evidence" value="ECO:0007669"/>
    <property type="project" value="TreeGrafter"/>
</dbReference>
<dbReference type="PANTHER" id="PTHR32063">
    <property type="match status" value="1"/>
</dbReference>
<dbReference type="SUPFAM" id="SSF82693">
    <property type="entry name" value="Multidrug efflux transporter AcrB pore domain, PN1, PN2, PC1 and PC2 subdomains"/>
    <property type="match status" value="2"/>
</dbReference>
<feature type="transmembrane region" description="Helical" evidence="1">
    <location>
        <begin position="343"/>
        <end position="359"/>
    </location>
</feature>
<sequence>MRQNSYNFQIDTITPFRIVTLIITLMVSSILIIPKLDFESKTESNINEFQISFGIPNYSEFEIEQQATSILETAFSQLSGIEKIKSSSGNGYGTIAIKFSKGTDMEFKKFELTSMLRRIYKNLPPETTYPIINGGADNNEKEFPVLVYNIQAPLQTSELKKQAESIFRKTLAGVDGIKSITVSGSENKSLSIKYNIEKCRAWKIQPALLKTTLDAYLNSNYIGTVSSTAGEEFFVRIPSTVHTIGEIGQIQIPSNSNTTIHLSDIAQINLEEQNAKSFFRINGKNSLNISIYIQSSFNRFLLANEIKNTIRKSAPQLSNSFNLAISYDDTAHLSDDLQKNIKLLFWSCGIIIILILAFYKDFRTRLVLFSSIIANVLLSVLLTSIARIEVNSFTIIALGFSILLGVEHTIEMSKYCLREKKKWGYWAFSGALLALAIPLYLVSKLTVTRNINLSNFCFGIALVLSSSFIVSIVLVPNLYSLFSNNLSSNPAANNRIHKNKTLISKSYLNLYYRAIETIANKRKIVLTILILIFGLPLFMIPTKWEGDRWYHNVFTHTLGSEFYQKQIRPTADIWLGGILGLFEREIREKANYRNLDETRLYVRAELPFGNTVDQMNGILTQIEEYLSTEQGINRFTTRILSAQNGNIEISFQEGFDRNNFPHLIKSRLINRSLNWNGVKWNIYGVGKGFSNDDGGAIPNFQILLKGYDFNELEKQAIKLGDKLRKYRRIQNINTNELADYGQRQTWEYKLQMDNNKMALFGTNKHNVVQLIDEISKQTNTYQYVILNNQFYPVLLKENNASMFSNFNLLNDPLALKSNSLIRLKDFSQLELQLGPSTIYKEDRQYIRIVSFEYMGSGDIGNSILKLSIADANREMPTGFTATNNMEIWKNKEPQKQVLYILFGLISIYFVCGILFEDLTKPFVIIGMIPTSLIGVYLSFYFGNVTLDQSNQAAYVIVSIFAIRSAILILTDVSKSFRIRPKANQNLLLIKSVATHFPTFLFIFIVVSCGLLPFIFEGPNKISFFSLIEGILGGLIFCFLGTFVILPVYLWNTKQL</sequence>
<feature type="transmembrane region" description="Helical" evidence="1">
    <location>
        <begin position="897"/>
        <end position="915"/>
    </location>
</feature>
<dbReference type="SUPFAM" id="SSF82714">
    <property type="entry name" value="Multidrug efflux transporter AcrB TolC docking domain, DN and DC subdomains"/>
    <property type="match status" value="1"/>
</dbReference>
<reference evidence="2 3" key="1">
    <citation type="submission" date="2015-04" db="EMBL/GenBank/DDBJ databases">
        <title>Whole genome shotgun sequence of Flavihumibacter petaseus NBRC 106054.</title>
        <authorList>
            <person name="Miyazawa S."/>
            <person name="Hosoyama A."/>
            <person name="Hashimoto M."/>
            <person name="Noguchi M."/>
            <person name="Tsuchikane K."/>
            <person name="Ohji S."/>
            <person name="Yamazoe A."/>
            <person name="Ichikawa N."/>
            <person name="Kimura A."/>
            <person name="Fujita N."/>
        </authorList>
    </citation>
    <scope>NUCLEOTIDE SEQUENCE [LARGE SCALE GENOMIC DNA]</scope>
    <source>
        <strain evidence="2 3">NBRC 106054</strain>
    </source>
</reference>
<evidence type="ECO:0000256" key="1">
    <source>
        <dbReference type="SAM" id="Phobius"/>
    </source>
</evidence>
<dbReference type="Pfam" id="PF00873">
    <property type="entry name" value="ACR_tran"/>
    <property type="match status" value="2"/>
</dbReference>
<proteinExistence type="predicted"/>
<protein>
    <submittedName>
        <fullName evidence="2">Putative RND-type efflux pump membrane protein</fullName>
    </submittedName>
</protein>
<feature type="transmembrane region" description="Helical" evidence="1">
    <location>
        <begin position="12"/>
        <end position="33"/>
    </location>
</feature>
<organism evidence="2 3">
    <name type="scientific">Flavihumibacter petaseus NBRC 106054</name>
    <dbReference type="NCBI Taxonomy" id="1220578"/>
    <lineage>
        <taxon>Bacteria</taxon>
        <taxon>Pseudomonadati</taxon>
        <taxon>Bacteroidota</taxon>
        <taxon>Chitinophagia</taxon>
        <taxon>Chitinophagales</taxon>
        <taxon>Chitinophagaceae</taxon>
        <taxon>Flavihumibacter</taxon>
    </lineage>
</organism>
<dbReference type="AlphaFoldDB" id="A0A0E9MWK4"/>
<keyword evidence="1" id="KW-1133">Transmembrane helix</keyword>
<dbReference type="Gene3D" id="3.30.2090.10">
    <property type="entry name" value="Multidrug efflux transporter AcrB TolC docking domain, DN and DC subdomains"/>
    <property type="match status" value="2"/>
</dbReference>
<name>A0A0E9MWK4_9BACT</name>
<dbReference type="GO" id="GO:0042910">
    <property type="term" value="F:xenobiotic transmembrane transporter activity"/>
    <property type="evidence" value="ECO:0007669"/>
    <property type="project" value="TreeGrafter"/>
</dbReference>
<dbReference type="STRING" id="1220578.FPE01S_01_09720"/>
<dbReference type="InterPro" id="IPR027463">
    <property type="entry name" value="AcrB_DN_DC_subdom"/>
</dbReference>